<name>A0A923IWV1_9SPHI</name>
<sequence length="150" mass="17253">MKKSISRFYEVLFNYFLKKDGGYSSATPILVSSIIGLTLFLFITTINCAISLVIGSPFFNHLGINKGLIWICLAIYMAVVYLILFSAFKITKHGKEEDNYLFKLEEKTIKLVWKLFIINMALCFIVMFLYAIYVPTKATINEHSFLIPLR</sequence>
<protein>
    <submittedName>
        <fullName evidence="2">Uncharacterized protein</fullName>
    </submittedName>
</protein>
<proteinExistence type="predicted"/>
<dbReference type="RefSeq" id="WP_182923185.1">
    <property type="nucleotide sequence ID" value="NZ_WNXD01000002.1"/>
</dbReference>
<feature type="transmembrane region" description="Helical" evidence="1">
    <location>
        <begin position="111"/>
        <end position="133"/>
    </location>
</feature>
<dbReference type="AlphaFoldDB" id="A0A923IWV1"/>
<dbReference type="Proteomes" id="UP000601055">
    <property type="component" value="Unassembled WGS sequence"/>
</dbReference>
<evidence type="ECO:0000256" key="1">
    <source>
        <dbReference type="SAM" id="Phobius"/>
    </source>
</evidence>
<evidence type="ECO:0000313" key="2">
    <source>
        <dbReference type="EMBL" id="MBB2146534.1"/>
    </source>
</evidence>
<keyword evidence="3" id="KW-1185">Reference proteome</keyword>
<dbReference type="EMBL" id="WNXD01000002">
    <property type="protein sequence ID" value="MBB2146534.1"/>
    <property type="molecule type" value="Genomic_DNA"/>
</dbReference>
<organism evidence="2 3">
    <name type="scientific">Pedobacter planticolens</name>
    <dbReference type="NCBI Taxonomy" id="2679964"/>
    <lineage>
        <taxon>Bacteria</taxon>
        <taxon>Pseudomonadati</taxon>
        <taxon>Bacteroidota</taxon>
        <taxon>Sphingobacteriia</taxon>
        <taxon>Sphingobacteriales</taxon>
        <taxon>Sphingobacteriaceae</taxon>
        <taxon>Pedobacter</taxon>
    </lineage>
</organism>
<keyword evidence="1" id="KW-0812">Transmembrane</keyword>
<comment type="caution">
    <text evidence="2">The sequence shown here is derived from an EMBL/GenBank/DDBJ whole genome shotgun (WGS) entry which is preliminary data.</text>
</comment>
<keyword evidence="1" id="KW-0472">Membrane</keyword>
<feature type="transmembrane region" description="Helical" evidence="1">
    <location>
        <begin position="29"/>
        <end position="55"/>
    </location>
</feature>
<evidence type="ECO:0000313" key="3">
    <source>
        <dbReference type="Proteomes" id="UP000601055"/>
    </source>
</evidence>
<accession>A0A923IWV1</accession>
<keyword evidence="1" id="KW-1133">Transmembrane helix</keyword>
<gene>
    <name evidence="2" type="ORF">GM921_13610</name>
</gene>
<reference evidence="2" key="1">
    <citation type="submission" date="2019-11" db="EMBL/GenBank/DDBJ databases">
        <title>Description of Pedobacter sp. LMG 31464T.</title>
        <authorList>
            <person name="Carlier A."/>
            <person name="Qi S."/>
            <person name="Vandamme P."/>
        </authorList>
    </citation>
    <scope>NUCLEOTIDE SEQUENCE</scope>
    <source>
        <strain evidence="2">LMG 31464</strain>
    </source>
</reference>
<feature type="transmembrane region" description="Helical" evidence="1">
    <location>
        <begin position="67"/>
        <end position="90"/>
    </location>
</feature>